<gene>
    <name evidence="2" type="ORF">GCM10023340_38430</name>
</gene>
<reference evidence="3" key="1">
    <citation type="journal article" date="2019" name="Int. J. Syst. Evol. Microbiol.">
        <title>The Global Catalogue of Microorganisms (GCM) 10K type strain sequencing project: providing services to taxonomists for standard genome sequencing and annotation.</title>
        <authorList>
            <consortium name="The Broad Institute Genomics Platform"/>
            <consortium name="The Broad Institute Genome Sequencing Center for Infectious Disease"/>
            <person name="Wu L."/>
            <person name="Ma J."/>
        </authorList>
    </citation>
    <scope>NUCLEOTIDE SEQUENCE [LARGE SCALE GENOMIC DNA]</scope>
    <source>
        <strain evidence="3">JCM 18459</strain>
    </source>
</reference>
<dbReference type="Gene3D" id="3.40.50.300">
    <property type="entry name" value="P-loop containing nucleotide triphosphate hydrolases"/>
    <property type="match status" value="1"/>
</dbReference>
<sequence>MTTSTPADRQMVTALVRLRQALVDAELPLALPGRPDLRSERAEVIDQLEDYLIPRLTALEAPLLAVVGGSTGAGKSTLVNSLVGHRVTTSGVLRPTTRSPVLVHHPDDAHWFGQDRLLPELTRVAHATDDPDSLQLVPTTAVPAGLAVLDAPDVDSVEERNRVLAGQLLAAADLWLFVTSAARYSDQVPWSYLRQAAERSAAVAIVLDRTPDEAIQTVSTHLARMLASRGLKDSPLFVVTEGKVDEEGLLAAHHVADVRGWLESLAADVDARTAVVRQTLDGAVRTITRRVHPVADAAAEQTAVVAGLREAVGRCYDEARSGVDDACADGTLVRGEVLARWREFVGSGELLRSLDTRVGGLRERLVNTIRGKPQQAERVTVAVEAALEALLRERAERAAEAVVAAWHDTEAGDDVLARPGGAELGRASRDVHRRAERTVRAWQTEVADLVRAEGAHVRTSANFLAYGVQGLTVALMVVVLAERAAGEQRESVDLGRRLLDAVFGEATVAAMVARSRTSLAARTAAVLDDERGRYLSLVGGLTWPADAAESLRTAARRVDDLRFQAARAAERAAGPAPTTVPGDPTT</sequence>
<dbReference type="RefSeq" id="WP_345462542.1">
    <property type="nucleotide sequence ID" value="NZ_BAABKG010000005.1"/>
</dbReference>
<keyword evidence="3" id="KW-1185">Reference proteome</keyword>
<dbReference type="PANTHER" id="PTHR42698">
    <property type="entry name" value="GTPASE ERA"/>
    <property type="match status" value="1"/>
</dbReference>
<feature type="domain" description="Dynamin N-terminal" evidence="1">
    <location>
        <begin position="66"/>
        <end position="201"/>
    </location>
</feature>
<accession>A0ABP9Q395</accession>
<dbReference type="Proteomes" id="UP001500221">
    <property type="component" value="Unassembled WGS sequence"/>
</dbReference>
<evidence type="ECO:0000313" key="3">
    <source>
        <dbReference type="Proteomes" id="UP001500221"/>
    </source>
</evidence>
<evidence type="ECO:0000259" key="1">
    <source>
        <dbReference type="Pfam" id="PF00350"/>
    </source>
</evidence>
<comment type="caution">
    <text evidence="2">The sequence shown here is derived from an EMBL/GenBank/DDBJ whole genome shotgun (WGS) entry which is preliminary data.</text>
</comment>
<evidence type="ECO:0000313" key="2">
    <source>
        <dbReference type="EMBL" id="GAA5154598.1"/>
    </source>
</evidence>
<proteinExistence type="predicted"/>
<dbReference type="InterPro" id="IPR027417">
    <property type="entry name" value="P-loop_NTPase"/>
</dbReference>
<dbReference type="InterPro" id="IPR045063">
    <property type="entry name" value="Dynamin_N"/>
</dbReference>
<dbReference type="PANTHER" id="PTHR42698:SF1">
    <property type="entry name" value="GTPASE ERA, MITOCHONDRIAL"/>
    <property type="match status" value="1"/>
</dbReference>
<dbReference type="InterPro" id="IPR005662">
    <property type="entry name" value="GTPase_Era-like"/>
</dbReference>
<dbReference type="SUPFAM" id="SSF52540">
    <property type="entry name" value="P-loop containing nucleoside triphosphate hydrolases"/>
    <property type="match status" value="1"/>
</dbReference>
<protein>
    <submittedName>
        <fullName evidence="2">Dynamin family protein</fullName>
    </submittedName>
</protein>
<dbReference type="EMBL" id="BAABKG010000005">
    <property type="protein sequence ID" value="GAA5154598.1"/>
    <property type="molecule type" value="Genomic_DNA"/>
</dbReference>
<name>A0ABP9Q395_9ACTN</name>
<organism evidence="2 3">
    <name type="scientific">Nocardioides marinquilinus</name>
    <dbReference type="NCBI Taxonomy" id="1210400"/>
    <lineage>
        <taxon>Bacteria</taxon>
        <taxon>Bacillati</taxon>
        <taxon>Actinomycetota</taxon>
        <taxon>Actinomycetes</taxon>
        <taxon>Propionibacteriales</taxon>
        <taxon>Nocardioidaceae</taxon>
        <taxon>Nocardioides</taxon>
    </lineage>
</organism>
<dbReference type="Pfam" id="PF00350">
    <property type="entry name" value="Dynamin_N"/>
    <property type="match status" value="1"/>
</dbReference>